<proteinExistence type="predicted"/>
<comment type="caution">
    <text evidence="2">The sequence shown here is derived from an EMBL/GenBank/DDBJ whole genome shotgun (WGS) entry which is preliminary data.</text>
</comment>
<name>A0A2T6ALG3_9FLAO</name>
<dbReference type="AlphaFoldDB" id="A0A2T6ALG3"/>
<accession>A0A2T6ALG3</accession>
<keyword evidence="1" id="KW-0472">Membrane</keyword>
<sequence length="41" mass="4427">MLLIGIAGHFFLDKEINGFWIGAAMGVGIALIVIGKVKKVW</sequence>
<organism evidence="2 3">
    <name type="scientific">Christiangramia gaetbulicola</name>
    <dbReference type="NCBI Taxonomy" id="703340"/>
    <lineage>
        <taxon>Bacteria</taxon>
        <taxon>Pseudomonadati</taxon>
        <taxon>Bacteroidota</taxon>
        <taxon>Flavobacteriia</taxon>
        <taxon>Flavobacteriales</taxon>
        <taxon>Flavobacteriaceae</taxon>
        <taxon>Christiangramia</taxon>
    </lineage>
</organism>
<evidence type="ECO:0000256" key="1">
    <source>
        <dbReference type="SAM" id="Phobius"/>
    </source>
</evidence>
<evidence type="ECO:0000313" key="2">
    <source>
        <dbReference type="EMBL" id="PTX44651.1"/>
    </source>
</evidence>
<evidence type="ECO:0000313" key="3">
    <source>
        <dbReference type="Proteomes" id="UP000244174"/>
    </source>
</evidence>
<reference evidence="2 3" key="1">
    <citation type="submission" date="2018-04" db="EMBL/GenBank/DDBJ databases">
        <title>Genomic Encyclopedia of Archaeal and Bacterial Type Strains, Phase II (KMG-II): from individual species to whole genera.</title>
        <authorList>
            <person name="Goeker M."/>
        </authorList>
    </citation>
    <scope>NUCLEOTIDE SEQUENCE [LARGE SCALE GENOMIC DNA]</scope>
    <source>
        <strain evidence="2 3">DSM 23082</strain>
    </source>
</reference>
<keyword evidence="1" id="KW-0812">Transmembrane</keyword>
<gene>
    <name evidence="2" type="ORF">C8P64_0633</name>
</gene>
<keyword evidence="1" id="KW-1133">Transmembrane helix</keyword>
<keyword evidence="3" id="KW-1185">Reference proteome</keyword>
<protein>
    <submittedName>
        <fullName evidence="2">Uncharacterized protein</fullName>
    </submittedName>
</protein>
<dbReference type="EMBL" id="QBKQ01000001">
    <property type="protein sequence ID" value="PTX44651.1"/>
    <property type="molecule type" value="Genomic_DNA"/>
</dbReference>
<dbReference type="Proteomes" id="UP000244174">
    <property type="component" value="Unassembled WGS sequence"/>
</dbReference>
<feature type="transmembrane region" description="Helical" evidence="1">
    <location>
        <begin position="19"/>
        <end position="37"/>
    </location>
</feature>